<dbReference type="AlphaFoldDB" id="A0AA39EZ91"/>
<comment type="caution">
    <text evidence="2">The sequence shown here is derived from an EMBL/GenBank/DDBJ whole genome shotgun (WGS) entry which is preliminary data.</text>
</comment>
<dbReference type="Proteomes" id="UP001168990">
    <property type="component" value="Unassembled WGS sequence"/>
</dbReference>
<protein>
    <recommendedName>
        <fullName evidence="1">Mutator-like transposase domain-containing protein</fullName>
    </recommendedName>
</protein>
<dbReference type="EMBL" id="JAQQBS010001423">
    <property type="protein sequence ID" value="KAK0160457.1"/>
    <property type="molecule type" value="Genomic_DNA"/>
</dbReference>
<proteinExistence type="predicted"/>
<name>A0AA39EZ91_9HYME</name>
<keyword evidence="3" id="KW-1185">Reference proteome</keyword>
<organism evidence="2 3">
    <name type="scientific">Microctonus aethiopoides</name>
    <dbReference type="NCBI Taxonomy" id="144406"/>
    <lineage>
        <taxon>Eukaryota</taxon>
        <taxon>Metazoa</taxon>
        <taxon>Ecdysozoa</taxon>
        <taxon>Arthropoda</taxon>
        <taxon>Hexapoda</taxon>
        <taxon>Insecta</taxon>
        <taxon>Pterygota</taxon>
        <taxon>Neoptera</taxon>
        <taxon>Endopterygota</taxon>
        <taxon>Hymenoptera</taxon>
        <taxon>Apocrita</taxon>
        <taxon>Ichneumonoidea</taxon>
        <taxon>Braconidae</taxon>
        <taxon>Euphorinae</taxon>
        <taxon>Microctonus</taxon>
    </lineage>
</organism>
<gene>
    <name evidence="2" type="ORF">PV328_007866</name>
</gene>
<reference evidence="2" key="2">
    <citation type="submission" date="2023-03" db="EMBL/GenBank/DDBJ databases">
        <authorList>
            <person name="Inwood S.N."/>
            <person name="Skelly J.G."/>
            <person name="Guhlin J."/>
            <person name="Harrop T.W.R."/>
            <person name="Goldson S.G."/>
            <person name="Dearden P.K."/>
        </authorList>
    </citation>
    <scope>NUCLEOTIDE SEQUENCE</scope>
    <source>
        <strain evidence="2">Irish</strain>
        <tissue evidence="2">Whole body</tissue>
    </source>
</reference>
<accession>A0AA39EZ91</accession>
<dbReference type="InterPro" id="IPR049012">
    <property type="entry name" value="Mutator_transp_dom"/>
</dbReference>
<dbReference type="Pfam" id="PF20700">
    <property type="entry name" value="Mutator"/>
    <property type="match status" value="1"/>
</dbReference>
<sequence>MDGKILDYAERIRKCKFCDLGRKKDDHDSRKNFEGSAKATETSAGADLINNSSILKEANLEARVLIGDEDSCTIAAVRRGNPKKIFKIVDLNHLKKIFNRDLWKMANFKEIKKSSIDHIKKCFSYAFEPMLKISGSGKQTVLLTNLVLFDKLSAISDKYAASANKFSIPASIQANESFNNIMAYKSPKNICYSRSESSRYCLASSKYRMLSERNVRALDAKQPAAKKRRIFATQERKKLR</sequence>
<evidence type="ECO:0000259" key="1">
    <source>
        <dbReference type="Pfam" id="PF20700"/>
    </source>
</evidence>
<feature type="domain" description="Mutator-like transposase" evidence="1">
    <location>
        <begin position="3"/>
        <end position="126"/>
    </location>
</feature>
<evidence type="ECO:0000313" key="3">
    <source>
        <dbReference type="Proteomes" id="UP001168990"/>
    </source>
</evidence>
<evidence type="ECO:0000313" key="2">
    <source>
        <dbReference type="EMBL" id="KAK0160457.1"/>
    </source>
</evidence>
<reference evidence="2" key="1">
    <citation type="journal article" date="2023" name="bioRxiv">
        <title>Scaffold-level genome assemblies of two parasitoid biocontrol wasps reveal the parthenogenesis mechanism and an associated novel virus.</title>
        <authorList>
            <person name="Inwood S."/>
            <person name="Skelly J."/>
            <person name="Guhlin J."/>
            <person name="Harrop T."/>
            <person name="Goldson S."/>
            <person name="Dearden P."/>
        </authorList>
    </citation>
    <scope>NUCLEOTIDE SEQUENCE</scope>
    <source>
        <strain evidence="2">Irish</strain>
        <tissue evidence="2">Whole body</tissue>
    </source>
</reference>